<organism evidence="1 2">
    <name type="scientific">Microvirga subterranea</name>
    <dbReference type="NCBI Taxonomy" id="186651"/>
    <lineage>
        <taxon>Bacteria</taxon>
        <taxon>Pseudomonadati</taxon>
        <taxon>Pseudomonadota</taxon>
        <taxon>Alphaproteobacteria</taxon>
        <taxon>Hyphomicrobiales</taxon>
        <taxon>Methylobacteriaceae</taxon>
        <taxon>Microvirga</taxon>
    </lineage>
</organism>
<dbReference type="Proteomes" id="UP000254925">
    <property type="component" value="Unassembled WGS sequence"/>
</dbReference>
<comment type="caution">
    <text evidence="1">The sequence shown here is derived from an EMBL/GenBank/DDBJ whole genome shotgun (WGS) entry which is preliminary data.</text>
</comment>
<dbReference type="EMBL" id="QQBB01000007">
    <property type="protein sequence ID" value="RDI57342.1"/>
    <property type="molecule type" value="Genomic_DNA"/>
</dbReference>
<evidence type="ECO:0000313" key="2">
    <source>
        <dbReference type="Proteomes" id="UP000254925"/>
    </source>
</evidence>
<reference evidence="1 2" key="1">
    <citation type="submission" date="2018-07" db="EMBL/GenBank/DDBJ databases">
        <title>Genomic Encyclopedia of Type Strains, Phase IV (KMG-IV): sequencing the most valuable type-strain genomes for metagenomic binning, comparative biology and taxonomic classification.</title>
        <authorList>
            <person name="Goeker M."/>
        </authorList>
    </citation>
    <scope>NUCLEOTIDE SEQUENCE [LARGE SCALE GENOMIC DNA]</scope>
    <source>
        <strain evidence="1 2">DSM 14364</strain>
    </source>
</reference>
<keyword evidence="2" id="KW-1185">Reference proteome</keyword>
<evidence type="ECO:0008006" key="3">
    <source>
        <dbReference type="Google" id="ProtNLM"/>
    </source>
</evidence>
<sequence length="89" mass="9602">MSVRLNGNVIVLEGPCRVEDAEPLLGWLQADGSRVVELTAVEHLHTAVVQVLMALRPGIRGTGNDAFVRDWIVPALTTPEPADTMTQEG</sequence>
<proteinExistence type="predicted"/>
<gene>
    <name evidence="1" type="ORF">DES45_107262</name>
</gene>
<accession>A0A370HI59</accession>
<protein>
    <recommendedName>
        <fullName evidence="3">STAS domain-containing protein</fullName>
    </recommendedName>
</protein>
<dbReference type="RefSeq" id="WP_114771552.1">
    <property type="nucleotide sequence ID" value="NZ_QQBB01000007.1"/>
</dbReference>
<dbReference type="AlphaFoldDB" id="A0A370HI59"/>
<dbReference type="OrthoDB" id="7585928at2"/>
<name>A0A370HI59_9HYPH</name>
<evidence type="ECO:0000313" key="1">
    <source>
        <dbReference type="EMBL" id="RDI57342.1"/>
    </source>
</evidence>